<gene>
    <name evidence="3" type="primary">paoD</name>
    <name evidence="3" type="ORF">GCM10009096_30600</name>
</gene>
<proteinExistence type="predicted"/>
<accession>A0ABN1AX57</accession>
<dbReference type="Proteomes" id="UP001500713">
    <property type="component" value="Unassembled WGS sequence"/>
</dbReference>
<dbReference type="InterPro" id="IPR027051">
    <property type="entry name" value="XdhC_Rossmann_dom"/>
</dbReference>
<dbReference type="InterPro" id="IPR052698">
    <property type="entry name" value="MoCofactor_Util/Proc"/>
</dbReference>
<feature type="domain" description="XdhC Rossmann" evidence="2">
    <location>
        <begin position="162"/>
        <end position="303"/>
    </location>
</feature>
<evidence type="ECO:0000259" key="1">
    <source>
        <dbReference type="Pfam" id="PF02625"/>
    </source>
</evidence>
<name>A0ABN1AX57_9SPHN</name>
<protein>
    <submittedName>
        <fullName evidence="3">Molybdenum cofactor insertion chaperone PaoD</fullName>
    </submittedName>
</protein>
<dbReference type="Pfam" id="PF13478">
    <property type="entry name" value="XdhC_C"/>
    <property type="match status" value="1"/>
</dbReference>
<dbReference type="Pfam" id="PF02625">
    <property type="entry name" value="XdhC_CoxI"/>
    <property type="match status" value="1"/>
</dbReference>
<dbReference type="PANTHER" id="PTHR30388:SF4">
    <property type="entry name" value="MOLYBDENUM COFACTOR INSERTION CHAPERONE PAOD"/>
    <property type="match status" value="1"/>
</dbReference>
<evidence type="ECO:0000313" key="4">
    <source>
        <dbReference type="Proteomes" id="UP001500713"/>
    </source>
</evidence>
<reference evidence="3 4" key="1">
    <citation type="journal article" date="2019" name="Int. J. Syst. Evol. Microbiol.">
        <title>The Global Catalogue of Microorganisms (GCM) 10K type strain sequencing project: providing services to taxonomists for standard genome sequencing and annotation.</title>
        <authorList>
            <consortium name="The Broad Institute Genomics Platform"/>
            <consortium name="The Broad Institute Genome Sequencing Center for Infectious Disease"/>
            <person name="Wu L."/>
            <person name="Ma J."/>
        </authorList>
    </citation>
    <scope>NUCLEOTIDE SEQUENCE [LARGE SCALE GENOMIC DNA]</scope>
    <source>
        <strain evidence="3 4">JCM 14162</strain>
    </source>
</reference>
<comment type="caution">
    <text evidence="3">The sequence shown here is derived from an EMBL/GenBank/DDBJ whole genome shotgun (WGS) entry which is preliminary data.</text>
</comment>
<organism evidence="3 4">
    <name type="scientific">Parasphingorhabdus litoris</name>
    <dbReference type="NCBI Taxonomy" id="394733"/>
    <lineage>
        <taxon>Bacteria</taxon>
        <taxon>Pseudomonadati</taxon>
        <taxon>Pseudomonadota</taxon>
        <taxon>Alphaproteobacteria</taxon>
        <taxon>Sphingomonadales</taxon>
        <taxon>Sphingomonadaceae</taxon>
        <taxon>Parasphingorhabdus</taxon>
    </lineage>
</organism>
<evidence type="ECO:0000259" key="2">
    <source>
        <dbReference type="Pfam" id="PF13478"/>
    </source>
</evidence>
<dbReference type="RefSeq" id="WP_229955583.1">
    <property type="nucleotide sequence ID" value="NZ_BAAAEM010000003.1"/>
</dbReference>
<keyword evidence="4" id="KW-1185">Reference proteome</keyword>
<dbReference type="Gene3D" id="3.40.50.720">
    <property type="entry name" value="NAD(P)-binding Rossmann-like Domain"/>
    <property type="match status" value="1"/>
</dbReference>
<dbReference type="EMBL" id="BAAAEM010000003">
    <property type="protein sequence ID" value="GAA0485717.1"/>
    <property type="molecule type" value="Genomic_DNA"/>
</dbReference>
<dbReference type="PANTHER" id="PTHR30388">
    <property type="entry name" value="ALDEHYDE OXIDOREDUCTASE MOLYBDENUM COFACTOR ASSEMBLY PROTEIN"/>
    <property type="match status" value="1"/>
</dbReference>
<evidence type="ECO:0000313" key="3">
    <source>
        <dbReference type="EMBL" id="GAA0485717.1"/>
    </source>
</evidence>
<feature type="domain" description="XdhC- CoxI" evidence="1">
    <location>
        <begin position="16"/>
        <end position="81"/>
    </location>
</feature>
<sequence>MNNIFPIFQFLKDKTEAGLDCALVTLTAVTGASTRNPGAHMAVATDGSAAGSFSGGCIETAVIAEAVDCISEGAPRKVRFGAGSPYLDIRLPCGGGIDLLFTPLPDARVAAELYDAVMERQPFTISMDRETGALSCTPAEQDQAVISAGSWVHVNHVPPAKIVILGHGAVVENLANLTASYGLDCEILTPDADIVARVTGQGGTASLLKTPAATDLYQADPWTACIFYFHDHDWEAELMKQALASPAFYIGAMGSFKTHDMRKALLNAIGVSDEDIKRMKAPIGIIPSTRDPATLALSTLTEIIETYHSRFSRTHGTIAL</sequence>
<dbReference type="InterPro" id="IPR003777">
    <property type="entry name" value="XdhC_CoxI"/>
</dbReference>